<dbReference type="InterPro" id="IPR003744">
    <property type="entry name" value="YhhQ"/>
</dbReference>
<feature type="transmembrane region" description="Helical" evidence="1">
    <location>
        <begin position="145"/>
        <end position="173"/>
    </location>
</feature>
<comment type="similarity">
    <text evidence="1">Belongs to the vitamin uptake transporter (VUT/ECF) (TC 2.A.88) family. Q precursor transporter subfamily.</text>
</comment>
<dbReference type="EMBL" id="SLUN01000036">
    <property type="protein sequence ID" value="TCL60302.1"/>
    <property type="molecule type" value="Genomic_DNA"/>
</dbReference>
<accession>A0A4R1R4V8</accession>
<dbReference type="PANTHER" id="PTHR34300">
    <property type="entry name" value="QUEUOSINE PRECURSOR TRANSPORTER-RELATED"/>
    <property type="match status" value="1"/>
</dbReference>
<proteinExistence type="inferred from homology"/>
<name>A0A4R1R4V8_HYDET</name>
<dbReference type="RefSeq" id="WP_132016421.1">
    <property type="nucleotide sequence ID" value="NZ_SLUN01000036.1"/>
</dbReference>
<dbReference type="PANTHER" id="PTHR34300:SF2">
    <property type="entry name" value="QUEUOSINE PRECURSOR TRANSPORTER-RELATED"/>
    <property type="match status" value="1"/>
</dbReference>
<dbReference type="HAMAP" id="MF_02088">
    <property type="entry name" value="Q_prec_transport"/>
    <property type="match status" value="1"/>
</dbReference>
<keyword evidence="3" id="KW-1185">Reference proteome</keyword>
<sequence>MSTRKIPAISPLFLLLTSTFVTCLILSNIIAGKLITVFGIPLPAAVILFPITYIFGDILTEVYGFERARLAIWCGFFANLLMAAVFMLTVVLPHPAFWKDQAAYQTVLGFAPRLVLASLLGYWGGEFANSVVLSKMKRLTRGRRLWMRTLGSTAVGEGIDTLVFITIAFWGLMPPPVLGTMILAQYLWKVCYEALATPLTYWAVNRVKRHEGLDVFDDSVSYNPFSLEVRHEP</sequence>
<reference evidence="2 3" key="1">
    <citation type="submission" date="2019-03" db="EMBL/GenBank/DDBJ databases">
        <title>Genomic Encyclopedia of Type Strains, Phase IV (KMG-IV): sequencing the most valuable type-strain genomes for metagenomic binning, comparative biology and taxonomic classification.</title>
        <authorList>
            <person name="Goeker M."/>
        </authorList>
    </citation>
    <scope>NUCLEOTIDE SEQUENCE [LARGE SCALE GENOMIC DNA]</scope>
    <source>
        <strain evidence="2 3">LX-B</strain>
    </source>
</reference>
<comment type="function">
    <text evidence="1">Involved in the import of queuosine (Q) precursors, required for Q precursor salvage.</text>
</comment>
<dbReference type="AlphaFoldDB" id="A0A4R1R4V8"/>
<evidence type="ECO:0000313" key="2">
    <source>
        <dbReference type="EMBL" id="TCL60302.1"/>
    </source>
</evidence>
<keyword evidence="1" id="KW-1133">Transmembrane helix</keyword>
<dbReference type="GO" id="GO:0022857">
    <property type="term" value="F:transmembrane transporter activity"/>
    <property type="evidence" value="ECO:0007669"/>
    <property type="project" value="UniProtKB-UniRule"/>
</dbReference>
<dbReference type="GO" id="GO:0005886">
    <property type="term" value="C:plasma membrane"/>
    <property type="evidence" value="ECO:0007669"/>
    <property type="project" value="UniProtKB-SubCell"/>
</dbReference>
<feature type="transmembrane region" description="Helical" evidence="1">
    <location>
        <begin position="70"/>
        <end position="91"/>
    </location>
</feature>
<keyword evidence="1" id="KW-0472">Membrane</keyword>
<dbReference type="Pfam" id="PF02592">
    <property type="entry name" value="Vut_1"/>
    <property type="match status" value="1"/>
</dbReference>
<feature type="transmembrane region" description="Helical" evidence="1">
    <location>
        <begin position="12"/>
        <end position="31"/>
    </location>
</feature>
<gene>
    <name evidence="2" type="ORF">EDC14_103656</name>
</gene>
<keyword evidence="1" id="KW-0813">Transport</keyword>
<dbReference type="OrthoDB" id="9805479at2"/>
<feature type="transmembrane region" description="Helical" evidence="1">
    <location>
        <begin position="37"/>
        <end position="58"/>
    </location>
</feature>
<feature type="transmembrane region" description="Helical" evidence="1">
    <location>
        <begin position="103"/>
        <end position="124"/>
    </location>
</feature>
<protein>
    <recommendedName>
        <fullName evidence="1">Probable queuosine precursor transporter</fullName>
        <shortName evidence="1">Q precursor transporter</shortName>
    </recommendedName>
</protein>
<organism evidence="2 3">
    <name type="scientific">Hydrogenispora ethanolica</name>
    <dbReference type="NCBI Taxonomy" id="1082276"/>
    <lineage>
        <taxon>Bacteria</taxon>
        <taxon>Bacillati</taxon>
        <taxon>Bacillota</taxon>
        <taxon>Hydrogenispora</taxon>
    </lineage>
</organism>
<comment type="caution">
    <text evidence="2">The sequence shown here is derived from an EMBL/GenBank/DDBJ whole genome shotgun (WGS) entry which is preliminary data.</text>
</comment>
<dbReference type="NCBIfam" id="TIGR00697">
    <property type="entry name" value="queuosine precursor transporter"/>
    <property type="match status" value="1"/>
</dbReference>
<keyword evidence="1" id="KW-0812">Transmembrane</keyword>
<evidence type="ECO:0000313" key="3">
    <source>
        <dbReference type="Proteomes" id="UP000295008"/>
    </source>
</evidence>
<keyword evidence="1" id="KW-1003">Cell membrane</keyword>
<dbReference type="Proteomes" id="UP000295008">
    <property type="component" value="Unassembled WGS sequence"/>
</dbReference>
<evidence type="ECO:0000256" key="1">
    <source>
        <dbReference type="HAMAP-Rule" id="MF_02088"/>
    </source>
</evidence>
<feature type="transmembrane region" description="Helical" evidence="1">
    <location>
        <begin position="185"/>
        <end position="204"/>
    </location>
</feature>
<comment type="subcellular location">
    <subcellularLocation>
        <location evidence="1">Cell membrane</location>
        <topology evidence="1">Multi-pass membrane protein</topology>
    </subcellularLocation>
</comment>